<dbReference type="SUPFAM" id="SSF53639">
    <property type="entry name" value="AraD/HMP-PK domain-like"/>
    <property type="match status" value="1"/>
</dbReference>
<evidence type="ECO:0000313" key="4">
    <source>
        <dbReference type="EMBL" id="SCG86866.1"/>
    </source>
</evidence>
<dbReference type="InterPro" id="IPR050197">
    <property type="entry name" value="Aldolase_class_II_sugar_metab"/>
</dbReference>
<dbReference type="Proteomes" id="UP000094707">
    <property type="component" value="Chromosome I"/>
</dbReference>
<dbReference type="GO" id="GO:0005829">
    <property type="term" value="C:cytosol"/>
    <property type="evidence" value="ECO:0007669"/>
    <property type="project" value="TreeGrafter"/>
</dbReference>
<keyword evidence="5" id="KW-1185">Reference proteome</keyword>
<dbReference type="InterPro" id="IPR036409">
    <property type="entry name" value="Aldolase_II/adducin_N_sf"/>
</dbReference>
<dbReference type="OrthoDB" id="18709at2157"/>
<sequence length="204" mass="22233">MDHEEVSKEIAKVSNYLYEKGLVPGKSGNISCKFSENGVTKVAITPSGFSLKSVTPEEIVIVDMDGNKIKNDSNSDDKNIPVRKPSSEVFMHLNIYKNRNDVKSVVHTHSPIATGFAFAGVEIKRLEGFGPIENPVIPFVEYAAPGTMQLAENVANGLEKEDIVILKNHGVVACSKNLDEAALLTEFVEESAKIQFVTKLIGTN</sequence>
<dbReference type="STRING" id="118062.MCBB_2328"/>
<keyword evidence="2 4" id="KW-0456">Lyase</keyword>
<reference evidence="4 5" key="1">
    <citation type="submission" date="2016-08" db="EMBL/GenBank/DDBJ databases">
        <authorList>
            <person name="Seilhamer J.J."/>
        </authorList>
    </citation>
    <scope>NUCLEOTIDE SEQUENCE [LARGE SCALE GENOMIC DNA]</scope>
    <source>
        <strain evidence="4">Buetzberg</strain>
    </source>
</reference>
<dbReference type="EC" id="4.1.2.17" evidence="4"/>
<dbReference type="InterPro" id="IPR001303">
    <property type="entry name" value="Aldolase_II/adducin_N"/>
</dbReference>
<dbReference type="SMART" id="SM01007">
    <property type="entry name" value="Aldolase_II"/>
    <property type="match status" value="1"/>
</dbReference>
<dbReference type="UniPathway" id="UPA00071"/>
<organism evidence="4 5">
    <name type="scientific">Methanobacterium congolense</name>
    <dbReference type="NCBI Taxonomy" id="118062"/>
    <lineage>
        <taxon>Archaea</taxon>
        <taxon>Methanobacteriati</taxon>
        <taxon>Methanobacteriota</taxon>
        <taxon>Methanomada group</taxon>
        <taxon>Methanobacteria</taxon>
        <taxon>Methanobacteriales</taxon>
        <taxon>Methanobacteriaceae</taxon>
        <taxon>Methanobacterium</taxon>
    </lineage>
</organism>
<dbReference type="PANTHER" id="PTHR22789:SF0">
    <property type="entry name" value="3-OXO-TETRONATE 4-PHOSPHATE DECARBOXYLASE-RELATED"/>
    <property type="match status" value="1"/>
</dbReference>
<dbReference type="GeneID" id="30413161"/>
<dbReference type="GO" id="GO:0019323">
    <property type="term" value="P:pentose catabolic process"/>
    <property type="evidence" value="ECO:0007669"/>
    <property type="project" value="TreeGrafter"/>
</dbReference>
<name>A0A1D3L5P0_9EURY</name>
<dbReference type="PANTHER" id="PTHR22789">
    <property type="entry name" value="FUCULOSE PHOSPHATE ALDOLASE"/>
    <property type="match status" value="1"/>
</dbReference>
<accession>A0A1D3L5P0</accession>
<evidence type="ECO:0000313" key="5">
    <source>
        <dbReference type="Proteomes" id="UP000094707"/>
    </source>
</evidence>
<dbReference type="Gene3D" id="3.40.225.10">
    <property type="entry name" value="Class II aldolase/adducin N-terminal domain"/>
    <property type="match status" value="1"/>
</dbReference>
<evidence type="ECO:0000259" key="3">
    <source>
        <dbReference type="SMART" id="SM01007"/>
    </source>
</evidence>
<dbReference type="Pfam" id="PF00596">
    <property type="entry name" value="Aldolase_II"/>
    <property type="match status" value="1"/>
</dbReference>
<dbReference type="GO" id="GO:0008738">
    <property type="term" value="F:L-fuculose-phosphate aldolase activity"/>
    <property type="evidence" value="ECO:0007669"/>
    <property type="project" value="UniProtKB-EC"/>
</dbReference>
<dbReference type="AlphaFoldDB" id="A0A1D3L5P0"/>
<protein>
    <submittedName>
        <fullName evidence="4">L-fuculose phosphate aldolase</fullName>
        <ecNumber evidence="4">4.1.2.17</ecNumber>
    </submittedName>
</protein>
<evidence type="ECO:0000256" key="1">
    <source>
        <dbReference type="ARBA" id="ARBA00022723"/>
    </source>
</evidence>
<dbReference type="KEGG" id="mcub:MCBB_2328"/>
<dbReference type="RefSeq" id="WP_071907887.1">
    <property type="nucleotide sequence ID" value="NZ_LT607756.1"/>
</dbReference>
<feature type="domain" description="Class II aldolase/adducin N-terminal" evidence="3">
    <location>
        <begin position="8"/>
        <end position="196"/>
    </location>
</feature>
<dbReference type="EMBL" id="LT607756">
    <property type="protein sequence ID" value="SCG86866.1"/>
    <property type="molecule type" value="Genomic_DNA"/>
</dbReference>
<keyword evidence="1" id="KW-0479">Metal-binding</keyword>
<gene>
    <name evidence="4" type="primary">fucA</name>
    <name evidence="4" type="ORF">MCBB_2328</name>
</gene>
<proteinExistence type="predicted"/>
<dbReference type="PATRIC" id="fig|129848.4.peg.2379"/>
<dbReference type="GO" id="GO:0046872">
    <property type="term" value="F:metal ion binding"/>
    <property type="evidence" value="ECO:0007669"/>
    <property type="project" value="UniProtKB-KW"/>
</dbReference>
<evidence type="ECO:0000256" key="2">
    <source>
        <dbReference type="ARBA" id="ARBA00023239"/>
    </source>
</evidence>